<protein>
    <submittedName>
        <fullName evidence="1">Uncharacterized protein</fullName>
    </submittedName>
</protein>
<dbReference type="EMBL" id="BARW01015840">
    <property type="protein sequence ID" value="GAI99559.1"/>
    <property type="molecule type" value="Genomic_DNA"/>
</dbReference>
<name>X1V4N4_9ZZZZ</name>
<reference evidence="1" key="1">
    <citation type="journal article" date="2014" name="Front. Microbiol.">
        <title>High frequency of phylogenetically diverse reductive dehalogenase-homologous genes in deep subseafloor sedimentary metagenomes.</title>
        <authorList>
            <person name="Kawai M."/>
            <person name="Futagami T."/>
            <person name="Toyoda A."/>
            <person name="Takaki Y."/>
            <person name="Nishi S."/>
            <person name="Hori S."/>
            <person name="Arai W."/>
            <person name="Tsubouchi T."/>
            <person name="Morono Y."/>
            <person name="Uchiyama I."/>
            <person name="Ito T."/>
            <person name="Fujiyama A."/>
            <person name="Inagaki F."/>
            <person name="Takami H."/>
        </authorList>
    </citation>
    <scope>NUCLEOTIDE SEQUENCE</scope>
    <source>
        <strain evidence="1">Expedition CK06-06</strain>
    </source>
</reference>
<accession>X1V4N4</accession>
<comment type="caution">
    <text evidence="1">The sequence shown here is derived from an EMBL/GenBank/DDBJ whole genome shotgun (WGS) entry which is preliminary data.</text>
</comment>
<sequence>NQEELLKVMGDSIEEGRRNIRDLKGSLDISQDEFDKRFYDLNRAEQQIKEMIQKPGVTEERIEEKAKEIVEEIGYRIEGEYLKVHLDRAKDFIHSLLLFH</sequence>
<dbReference type="AlphaFoldDB" id="X1V4N4"/>
<feature type="non-terminal residue" evidence="1">
    <location>
        <position position="1"/>
    </location>
</feature>
<proteinExistence type="predicted"/>
<evidence type="ECO:0000313" key="1">
    <source>
        <dbReference type="EMBL" id="GAI99559.1"/>
    </source>
</evidence>
<organism evidence="1">
    <name type="scientific">marine sediment metagenome</name>
    <dbReference type="NCBI Taxonomy" id="412755"/>
    <lineage>
        <taxon>unclassified sequences</taxon>
        <taxon>metagenomes</taxon>
        <taxon>ecological metagenomes</taxon>
    </lineage>
</organism>
<gene>
    <name evidence="1" type="ORF">S12H4_27719</name>
</gene>